<dbReference type="STRING" id="94237.ENSMMOP00000020761"/>
<organism evidence="9 10">
    <name type="scientific">Mola mola</name>
    <name type="common">Ocean sunfish</name>
    <name type="synonym">Tetraodon mola</name>
    <dbReference type="NCBI Taxonomy" id="94237"/>
    <lineage>
        <taxon>Eukaryota</taxon>
        <taxon>Metazoa</taxon>
        <taxon>Chordata</taxon>
        <taxon>Craniata</taxon>
        <taxon>Vertebrata</taxon>
        <taxon>Euteleostomi</taxon>
        <taxon>Actinopterygii</taxon>
        <taxon>Neopterygii</taxon>
        <taxon>Teleostei</taxon>
        <taxon>Neoteleostei</taxon>
        <taxon>Acanthomorphata</taxon>
        <taxon>Eupercaria</taxon>
        <taxon>Tetraodontiformes</taxon>
        <taxon>Molidae</taxon>
        <taxon>Mola</taxon>
    </lineage>
</organism>
<dbReference type="Pfam" id="PF00400">
    <property type="entry name" value="WD40"/>
    <property type="match status" value="1"/>
</dbReference>
<keyword evidence="3" id="KW-0677">Repeat</keyword>
<dbReference type="Proteomes" id="UP000261620">
    <property type="component" value="Unplaced"/>
</dbReference>
<accession>A0A3Q3XDU8</accession>
<dbReference type="InterPro" id="IPR015943">
    <property type="entry name" value="WD40/YVTN_repeat-like_dom_sf"/>
</dbReference>
<dbReference type="InterPro" id="IPR001680">
    <property type="entry name" value="WD40_rpt"/>
</dbReference>
<dbReference type="PANTHER" id="PTHR15052">
    <property type="entry name" value="RNA POLYMERASE III TRANSCRIPTION INITIATION FACTOR COMPLEX SUBUNIT"/>
    <property type="match status" value="1"/>
</dbReference>
<dbReference type="InterPro" id="IPR052416">
    <property type="entry name" value="GTF3C_component"/>
</dbReference>
<feature type="transmembrane region" description="Helical" evidence="8">
    <location>
        <begin position="92"/>
        <end position="111"/>
    </location>
</feature>
<feature type="region of interest" description="Disordered" evidence="7">
    <location>
        <begin position="1"/>
        <end position="52"/>
    </location>
</feature>
<protein>
    <submittedName>
        <fullName evidence="9">Uncharacterized protein</fullName>
    </submittedName>
</protein>
<dbReference type="PROSITE" id="PS50294">
    <property type="entry name" value="WD_REPEATS_REGION"/>
    <property type="match status" value="1"/>
</dbReference>
<evidence type="ECO:0000256" key="7">
    <source>
        <dbReference type="SAM" id="MobiDB-lite"/>
    </source>
</evidence>
<dbReference type="InterPro" id="IPR019775">
    <property type="entry name" value="WD40_repeat_CS"/>
</dbReference>
<keyword evidence="8" id="KW-0472">Membrane</keyword>
<dbReference type="Gene3D" id="2.130.10.10">
    <property type="entry name" value="YVTN repeat-like/Quinoprotein amine dehydrogenase"/>
    <property type="match status" value="1"/>
</dbReference>
<dbReference type="PROSITE" id="PS50082">
    <property type="entry name" value="WD_REPEATS_2"/>
    <property type="match status" value="1"/>
</dbReference>
<proteinExistence type="predicted"/>
<evidence type="ECO:0000256" key="1">
    <source>
        <dbReference type="ARBA" id="ARBA00004123"/>
    </source>
</evidence>
<reference evidence="9" key="1">
    <citation type="submission" date="2025-08" db="UniProtKB">
        <authorList>
            <consortium name="Ensembl"/>
        </authorList>
    </citation>
    <scope>IDENTIFICATION</scope>
</reference>
<evidence type="ECO:0000256" key="3">
    <source>
        <dbReference type="ARBA" id="ARBA00022737"/>
    </source>
</evidence>
<evidence type="ECO:0000313" key="9">
    <source>
        <dbReference type="Ensembl" id="ENSMMOP00000020761.1"/>
    </source>
</evidence>
<evidence type="ECO:0000256" key="8">
    <source>
        <dbReference type="SAM" id="Phobius"/>
    </source>
</evidence>
<keyword evidence="8" id="KW-0812">Transmembrane</keyword>
<reference evidence="9" key="2">
    <citation type="submission" date="2025-09" db="UniProtKB">
        <authorList>
            <consortium name="Ensembl"/>
        </authorList>
    </citation>
    <scope>IDENTIFICATION</scope>
</reference>
<dbReference type="SMART" id="SM00320">
    <property type="entry name" value="WD40"/>
    <property type="match status" value="4"/>
</dbReference>
<dbReference type="InterPro" id="IPR036322">
    <property type="entry name" value="WD40_repeat_dom_sf"/>
</dbReference>
<comment type="subcellular location">
    <subcellularLocation>
        <location evidence="1">Nucleus</location>
    </subcellularLocation>
</comment>
<dbReference type="PROSITE" id="PS00678">
    <property type="entry name" value="WD_REPEATS_1"/>
    <property type="match status" value="1"/>
</dbReference>
<keyword evidence="4" id="KW-0804">Transcription</keyword>
<sequence>RGDYDSDAAEDEDFIPNAEEEEEEEEEEEVEENEEEKEEEEEAEDLDLDFRTPGKSRANYTINRTSVSILLFLFLSLLSSLEYIFLLCYKTFMVTFSVTFVVCMCLVRFTSVPADPNRWDMLLFAGGPVWAMEWCPTPDGAPVTQYVALACHRGMDDQHYVNKMYGGPALIQLWDVGKLECNNRYSQPILVYGLAQDKGFIWHLKWCPAGGWESPTCGTNAPLLPRLGLLAVATSNGVVTIYSLPHPDALNTNKKQDNCGKTAQGVVTLKLGSFNAPRHERSGQILSMDWLPEKPHNIIAIGFYDGIVGLWDLTTKSTLLRVREPDRSLSLLPYRCLLAHDHAVRAVAFCPSYLLVTAGEDRYVKTWDLRRPYNPITALKRCLTNEIYWPLNASGFMLAQDNSYASLVVHYFDLNQRSYFAIPRTATVWSISYTDWLNSVLTSDAFGEVIFAVLPHICYTPQYVKRTMERRFVSTSQKMFLPPLLFLGTFTGCEKRAVWKHMKSTEVKAKIHIDEFPLAALHKVRFSPNMCSHTWVVSGGRTGLVRLLCLKGMNSTPVNSKSESKAEFKVPLDSVKELEQTVRTTSDDL</sequence>
<feature type="repeat" description="WD" evidence="6">
    <location>
        <begin position="337"/>
        <end position="370"/>
    </location>
</feature>
<dbReference type="SUPFAM" id="SSF50978">
    <property type="entry name" value="WD40 repeat-like"/>
    <property type="match status" value="1"/>
</dbReference>
<feature type="compositionally biased region" description="Acidic residues" evidence="7">
    <location>
        <begin position="1"/>
        <end position="47"/>
    </location>
</feature>
<evidence type="ECO:0000256" key="5">
    <source>
        <dbReference type="ARBA" id="ARBA00023242"/>
    </source>
</evidence>
<evidence type="ECO:0000256" key="2">
    <source>
        <dbReference type="ARBA" id="ARBA00022574"/>
    </source>
</evidence>
<name>A0A3Q3XDU8_MOLML</name>
<keyword evidence="8" id="KW-1133">Transmembrane helix</keyword>
<evidence type="ECO:0000256" key="6">
    <source>
        <dbReference type="PROSITE-ProRule" id="PRU00221"/>
    </source>
</evidence>
<dbReference type="GO" id="GO:0000127">
    <property type="term" value="C:transcription factor TFIIIC complex"/>
    <property type="evidence" value="ECO:0007669"/>
    <property type="project" value="TreeGrafter"/>
</dbReference>
<dbReference type="Ensembl" id="ENSMMOT00000021107.1">
    <property type="protein sequence ID" value="ENSMMOP00000020761.1"/>
    <property type="gene ID" value="ENSMMOG00000015778.1"/>
</dbReference>
<dbReference type="GO" id="GO:0005634">
    <property type="term" value="C:nucleus"/>
    <property type="evidence" value="ECO:0007669"/>
    <property type="project" value="UniProtKB-SubCell"/>
</dbReference>
<dbReference type="PANTHER" id="PTHR15052:SF2">
    <property type="entry name" value="GENERAL TRANSCRIPTION FACTOR 3C POLYPEPTIDE 2"/>
    <property type="match status" value="1"/>
</dbReference>
<dbReference type="AlphaFoldDB" id="A0A3Q3XDU8"/>
<feature type="transmembrane region" description="Helical" evidence="8">
    <location>
        <begin position="67"/>
        <end position="86"/>
    </location>
</feature>
<keyword evidence="10" id="KW-1185">Reference proteome</keyword>
<dbReference type="GO" id="GO:0006383">
    <property type="term" value="P:transcription by RNA polymerase III"/>
    <property type="evidence" value="ECO:0007669"/>
    <property type="project" value="TreeGrafter"/>
</dbReference>
<evidence type="ECO:0000313" key="10">
    <source>
        <dbReference type="Proteomes" id="UP000261620"/>
    </source>
</evidence>
<evidence type="ECO:0000256" key="4">
    <source>
        <dbReference type="ARBA" id="ARBA00023163"/>
    </source>
</evidence>
<keyword evidence="2 6" id="KW-0853">WD repeat</keyword>
<keyword evidence="5" id="KW-0539">Nucleus</keyword>